<keyword evidence="2" id="KW-1185">Reference proteome</keyword>
<reference evidence="1" key="1">
    <citation type="submission" date="2024-09" db="EMBL/GenBank/DDBJ databases">
        <title>Draft Genome Sequences of Neofusicoccum parvum.</title>
        <authorList>
            <person name="Ashida A."/>
            <person name="Camagna M."/>
            <person name="Tanaka A."/>
            <person name="Takemoto D."/>
        </authorList>
    </citation>
    <scope>NUCLEOTIDE SEQUENCE</scope>
    <source>
        <strain evidence="1">PPO83</strain>
    </source>
</reference>
<proteinExistence type="predicted"/>
<dbReference type="Proteomes" id="UP001165186">
    <property type="component" value="Unassembled WGS sequence"/>
</dbReference>
<evidence type="ECO:0000313" key="2">
    <source>
        <dbReference type="Proteomes" id="UP001165186"/>
    </source>
</evidence>
<sequence length="329" mass="35438">MAPSASGSATKQPHGCSDSISSDEEEWITVVDAAERRRIQNRNAQRKYRTSEQHQLPPVPTDTRPGRNLKRRVEALERQNSTSTLASNASNSSICLSPSSSYHGGGFHMKQLPSSRPESQHNHTNMLRSPPYTTSQLPTPPSENNCVRCQTCGTVVAPGVTSPLSPFWQAPDAAIDFTGWRSGSIAEEMSMHDGSLHTALPSAEPVDTAPKFTAASFASLERPASRPQTASSKVRPPSAPHDEARLTCPQRRASSEFGARDTSGRTMLHIAAEKGHDILVKFLLEQGADPDAKDTNGWTPLHLAVEQGHQAVAARLLESGASLHATTEG</sequence>
<gene>
    <name evidence="1" type="primary">g9845</name>
    <name evidence="1" type="ORF">NpPPO83_00009845</name>
</gene>
<dbReference type="EMBL" id="BSXG01000131">
    <property type="protein sequence ID" value="GME47348.1"/>
    <property type="molecule type" value="Genomic_DNA"/>
</dbReference>
<protein>
    <submittedName>
        <fullName evidence="1">Uncharacterized protein</fullName>
    </submittedName>
</protein>
<organism evidence="1 2">
    <name type="scientific">Neofusicoccum parvum</name>
    <dbReference type="NCBI Taxonomy" id="310453"/>
    <lineage>
        <taxon>Eukaryota</taxon>
        <taxon>Fungi</taxon>
        <taxon>Dikarya</taxon>
        <taxon>Ascomycota</taxon>
        <taxon>Pezizomycotina</taxon>
        <taxon>Dothideomycetes</taxon>
        <taxon>Dothideomycetes incertae sedis</taxon>
        <taxon>Botryosphaeriales</taxon>
        <taxon>Botryosphaeriaceae</taxon>
        <taxon>Neofusicoccum</taxon>
    </lineage>
</organism>
<evidence type="ECO:0000313" key="1">
    <source>
        <dbReference type="EMBL" id="GME47348.1"/>
    </source>
</evidence>
<name>A0ACB5SLT2_9PEZI</name>
<comment type="caution">
    <text evidence="1">The sequence shown here is derived from an EMBL/GenBank/DDBJ whole genome shotgun (WGS) entry which is preliminary data.</text>
</comment>
<accession>A0ACB5SLT2</accession>